<feature type="transmembrane region" description="Helical" evidence="8">
    <location>
        <begin position="413"/>
        <end position="435"/>
    </location>
</feature>
<feature type="transmembrane region" description="Helical" evidence="8">
    <location>
        <begin position="117"/>
        <end position="140"/>
    </location>
</feature>
<evidence type="ECO:0000256" key="8">
    <source>
        <dbReference type="SAM" id="Phobius"/>
    </source>
</evidence>
<keyword evidence="6 8" id="KW-1133">Transmembrane helix</keyword>
<dbReference type="GO" id="GO:0008643">
    <property type="term" value="P:carbohydrate transport"/>
    <property type="evidence" value="ECO:0007669"/>
    <property type="project" value="InterPro"/>
</dbReference>
<evidence type="ECO:0000256" key="5">
    <source>
        <dbReference type="ARBA" id="ARBA00022692"/>
    </source>
</evidence>
<feature type="transmembrane region" description="Helical" evidence="8">
    <location>
        <begin position="280"/>
        <end position="299"/>
    </location>
</feature>
<dbReference type="Gene3D" id="1.20.1250.20">
    <property type="entry name" value="MFS general substrate transporter like domains"/>
    <property type="match status" value="2"/>
</dbReference>
<dbReference type="GO" id="GO:0015293">
    <property type="term" value="F:symporter activity"/>
    <property type="evidence" value="ECO:0007669"/>
    <property type="project" value="InterPro"/>
</dbReference>
<feature type="transmembrane region" description="Helical" evidence="8">
    <location>
        <begin position="187"/>
        <end position="209"/>
    </location>
</feature>
<sequence length="468" mass="50374">MSAISCWNGHKVMNALPHRHLFAYAAPALALAMPTLPVYVFLPAYYAQTVGLGLAATGAALMLARVFDVVTDPVVGYLSDRVPTRWGQRKPWMVLGGMIAAPALVALVSPPPGAGQMYLALWSLLLYLGWTLIAVPYTAWGADLSRDQRERTRITGWREGSMVAGILLAGLLPVLLEAFGADQVEPMQAIAWLALMLGGVTLATLVWMVPDAGPDRNQTSARPPLRRWQSILSLWTNGPFMRLLIAWCINGLANGLPAATFLLYLDHGLQTDEMTRNGLLFAYFLAAILALPLWAAAAARWGKPRSWSAAMAVAVLAFAVVPFLAPGDDLAFLVICLLTGAALGADLALPPAMQADVVDFDTWRTGERRAGIYFALWSMASKLSLALAVGLGLPLLEALGFTPSIEDGPDPVWPLLAIYAGLPVVLKTAAIVLIWHHPLTPRRHRAIVSRLARRQSGLSGEGSASRDQ</sequence>
<keyword evidence="4" id="KW-1003">Cell membrane</keyword>
<feature type="transmembrane region" description="Helical" evidence="8">
    <location>
        <begin position="52"/>
        <end position="71"/>
    </location>
</feature>
<dbReference type="PROSITE" id="PS00872">
    <property type="entry name" value="NA_GALACTOSIDE_SYMP"/>
    <property type="match status" value="1"/>
</dbReference>
<dbReference type="InterPro" id="IPR018043">
    <property type="entry name" value="Na/Gal_symport_CS"/>
</dbReference>
<organism evidence="9 10">
    <name type="scientific">Insolitispirillum peregrinum</name>
    <dbReference type="NCBI Taxonomy" id="80876"/>
    <lineage>
        <taxon>Bacteria</taxon>
        <taxon>Pseudomonadati</taxon>
        <taxon>Pseudomonadota</taxon>
        <taxon>Alphaproteobacteria</taxon>
        <taxon>Rhodospirillales</taxon>
        <taxon>Novispirillaceae</taxon>
        <taxon>Insolitispirillum</taxon>
    </lineage>
</organism>
<dbReference type="GO" id="GO:0005886">
    <property type="term" value="C:plasma membrane"/>
    <property type="evidence" value="ECO:0007669"/>
    <property type="project" value="UniProtKB-SubCell"/>
</dbReference>
<dbReference type="SUPFAM" id="SSF103473">
    <property type="entry name" value="MFS general substrate transporter"/>
    <property type="match status" value="1"/>
</dbReference>
<feature type="transmembrane region" description="Helical" evidence="8">
    <location>
        <begin position="161"/>
        <end position="181"/>
    </location>
</feature>
<dbReference type="PANTHER" id="PTHR11328">
    <property type="entry name" value="MAJOR FACILITATOR SUPERFAMILY DOMAIN-CONTAINING PROTEIN"/>
    <property type="match status" value="1"/>
</dbReference>
<dbReference type="Pfam" id="PF13347">
    <property type="entry name" value="MFS_2"/>
    <property type="match status" value="1"/>
</dbReference>
<evidence type="ECO:0000256" key="2">
    <source>
        <dbReference type="ARBA" id="ARBA00009617"/>
    </source>
</evidence>
<name>A0A1N7II23_9PROT</name>
<evidence type="ECO:0000313" key="9">
    <source>
        <dbReference type="EMBL" id="SIS36702.1"/>
    </source>
</evidence>
<evidence type="ECO:0000256" key="1">
    <source>
        <dbReference type="ARBA" id="ARBA00004651"/>
    </source>
</evidence>
<dbReference type="RefSeq" id="WP_245821186.1">
    <property type="nucleotide sequence ID" value="NZ_FTOA01000001.1"/>
</dbReference>
<comment type="similarity">
    <text evidence="2">Belongs to the sodium:galactoside symporter (TC 2.A.2) family.</text>
</comment>
<dbReference type="AlphaFoldDB" id="A0A1N7II23"/>
<dbReference type="STRING" id="80876.SAMN05421779_10195"/>
<evidence type="ECO:0000256" key="6">
    <source>
        <dbReference type="ARBA" id="ARBA00022989"/>
    </source>
</evidence>
<protein>
    <submittedName>
        <fullName evidence="9">Na+/melibiose symporter</fullName>
    </submittedName>
</protein>
<keyword evidence="5 8" id="KW-0812">Transmembrane</keyword>
<accession>A0A1N7II23</accession>
<dbReference type="PANTHER" id="PTHR11328:SF24">
    <property type="entry name" value="MAJOR FACILITATOR SUPERFAMILY (MFS) PROFILE DOMAIN-CONTAINING PROTEIN"/>
    <property type="match status" value="1"/>
</dbReference>
<keyword evidence="10" id="KW-1185">Reference proteome</keyword>
<dbReference type="EMBL" id="FTOA01000001">
    <property type="protein sequence ID" value="SIS36702.1"/>
    <property type="molecule type" value="Genomic_DNA"/>
</dbReference>
<evidence type="ECO:0000256" key="7">
    <source>
        <dbReference type="ARBA" id="ARBA00023136"/>
    </source>
</evidence>
<feature type="transmembrane region" description="Helical" evidence="8">
    <location>
        <begin position="370"/>
        <end position="393"/>
    </location>
</feature>
<dbReference type="Proteomes" id="UP000185678">
    <property type="component" value="Unassembled WGS sequence"/>
</dbReference>
<feature type="transmembrane region" description="Helical" evidence="8">
    <location>
        <begin position="306"/>
        <end position="324"/>
    </location>
</feature>
<feature type="transmembrane region" description="Helical" evidence="8">
    <location>
        <begin position="330"/>
        <end position="349"/>
    </location>
</feature>
<dbReference type="InterPro" id="IPR039672">
    <property type="entry name" value="MFS_2"/>
</dbReference>
<keyword evidence="7 8" id="KW-0472">Membrane</keyword>
<comment type="subcellular location">
    <subcellularLocation>
        <location evidence="1">Cell membrane</location>
        <topology evidence="1">Multi-pass membrane protein</topology>
    </subcellularLocation>
</comment>
<gene>
    <name evidence="9" type="ORF">SAMN05421779_10195</name>
</gene>
<reference evidence="9 10" key="1">
    <citation type="submission" date="2017-01" db="EMBL/GenBank/DDBJ databases">
        <authorList>
            <person name="Mah S.A."/>
            <person name="Swanson W.J."/>
            <person name="Moy G.W."/>
            <person name="Vacquier V.D."/>
        </authorList>
    </citation>
    <scope>NUCLEOTIDE SEQUENCE [LARGE SCALE GENOMIC DNA]</scope>
    <source>
        <strain evidence="9 10">DSM 11589</strain>
    </source>
</reference>
<feature type="transmembrane region" description="Helical" evidence="8">
    <location>
        <begin position="243"/>
        <end position="265"/>
    </location>
</feature>
<keyword evidence="3" id="KW-0813">Transport</keyword>
<evidence type="ECO:0000256" key="3">
    <source>
        <dbReference type="ARBA" id="ARBA00022448"/>
    </source>
</evidence>
<evidence type="ECO:0000313" key="10">
    <source>
        <dbReference type="Proteomes" id="UP000185678"/>
    </source>
</evidence>
<feature type="transmembrane region" description="Helical" evidence="8">
    <location>
        <begin position="21"/>
        <end position="46"/>
    </location>
</feature>
<proteinExistence type="inferred from homology"/>
<dbReference type="GO" id="GO:0006814">
    <property type="term" value="P:sodium ion transport"/>
    <property type="evidence" value="ECO:0007669"/>
    <property type="project" value="InterPro"/>
</dbReference>
<dbReference type="InterPro" id="IPR036259">
    <property type="entry name" value="MFS_trans_sf"/>
</dbReference>
<feature type="transmembrane region" description="Helical" evidence="8">
    <location>
        <begin position="92"/>
        <end position="111"/>
    </location>
</feature>
<evidence type="ECO:0000256" key="4">
    <source>
        <dbReference type="ARBA" id="ARBA00022475"/>
    </source>
</evidence>